<dbReference type="EMBL" id="SCFV01000005">
    <property type="protein sequence ID" value="TRO18067.1"/>
    <property type="molecule type" value="Genomic_DNA"/>
</dbReference>
<dbReference type="RefSeq" id="WP_143501398.1">
    <property type="nucleotide sequence ID" value="NZ_SCFV01000005.1"/>
</dbReference>
<feature type="domain" description="Type 4 fimbrial biogenesis protein PilX N-terminal" evidence="2">
    <location>
        <begin position="11"/>
        <end position="56"/>
    </location>
</feature>
<evidence type="ECO:0000256" key="1">
    <source>
        <dbReference type="SAM" id="Phobius"/>
    </source>
</evidence>
<name>A0ABD7RWH3_ECTME</name>
<proteinExistence type="predicted"/>
<accession>A0ABD7RWH3</accession>
<evidence type="ECO:0000313" key="4">
    <source>
        <dbReference type="Proteomes" id="UP000317327"/>
    </source>
</evidence>
<evidence type="ECO:0000259" key="2">
    <source>
        <dbReference type="Pfam" id="PF14341"/>
    </source>
</evidence>
<protein>
    <submittedName>
        <fullName evidence="3">Pilus assembly protein PilX</fullName>
    </submittedName>
</protein>
<dbReference type="InterPro" id="IPR025746">
    <property type="entry name" value="PilX_N_dom"/>
</dbReference>
<sequence length="177" mass="18996">MNIAAPSNQTGATLIVALVFLVVLTIAGITAMQFSTLEERMASNSQFRNETFQLAQNEIRSELLAFNSSLSGRMPLLEALNAGRYSDGTGGYPQKLSAAQLQALGLPASTTGRGVNTQTPIPAPGFTIVRFTKPSLCTGASLERFECTDYELQTRSQMDNGAYSDQSQGLIFMNTKG</sequence>
<dbReference type="AlphaFoldDB" id="A0ABD7RWH3"/>
<dbReference type="Pfam" id="PF14341">
    <property type="entry name" value="PilX_N"/>
    <property type="match status" value="1"/>
</dbReference>
<keyword evidence="1" id="KW-0812">Transmembrane</keyword>
<keyword evidence="1" id="KW-0472">Membrane</keyword>
<gene>
    <name evidence="3" type="ORF">EQ836_10880</name>
</gene>
<comment type="caution">
    <text evidence="3">The sequence shown here is derived from an EMBL/GenBank/DDBJ whole genome shotgun (WGS) entry which is preliminary data.</text>
</comment>
<reference evidence="3 4" key="1">
    <citation type="submission" date="2019-01" db="EMBL/GenBank/DDBJ databases">
        <title>Whole genome shotgun sequencing of Pseudomonas spp. isolated by its ability to degrade furfural.</title>
        <authorList>
            <person name="Donoso R."/>
            <person name="Farkas C."/>
            <person name="Villegas P."/>
            <person name="Gonzales-Toro F."/>
            <person name="Guajardo-Parra M."/>
            <person name="Araya-Nail M."/>
            <person name="Morgante V."/>
            <person name="Perez-Pantoja D."/>
        </authorList>
    </citation>
    <scope>NUCLEOTIDE SEQUENCE [LARGE SCALE GENOMIC DNA]</scope>
    <source>
        <strain evidence="3 4">VN231</strain>
    </source>
</reference>
<evidence type="ECO:0000313" key="3">
    <source>
        <dbReference type="EMBL" id="TRO18067.1"/>
    </source>
</evidence>
<dbReference type="Proteomes" id="UP000317327">
    <property type="component" value="Unassembled WGS sequence"/>
</dbReference>
<organism evidence="3 4">
    <name type="scientific">Ectopseudomonas mendocina</name>
    <name type="common">Pseudomonas mendocina</name>
    <dbReference type="NCBI Taxonomy" id="300"/>
    <lineage>
        <taxon>Bacteria</taxon>
        <taxon>Pseudomonadati</taxon>
        <taxon>Pseudomonadota</taxon>
        <taxon>Gammaproteobacteria</taxon>
        <taxon>Pseudomonadales</taxon>
        <taxon>Pseudomonadaceae</taxon>
        <taxon>Ectopseudomonas</taxon>
    </lineage>
</organism>
<keyword evidence="1" id="KW-1133">Transmembrane helix</keyword>
<feature type="transmembrane region" description="Helical" evidence="1">
    <location>
        <begin position="12"/>
        <end position="32"/>
    </location>
</feature>